<accession>A0A336MBR5</accession>
<evidence type="ECO:0000313" key="4">
    <source>
        <dbReference type="EMBL" id="SSX07047.1"/>
    </source>
</evidence>
<proteinExistence type="inferred from homology"/>
<dbReference type="Gene3D" id="1.50.10.10">
    <property type="match status" value="2"/>
</dbReference>
<sequence>MNNDRYFKNPFEDYKEGDAAYLEKNEDKIIDLIRNYVEIILDKTHPLKNGGSNRRGDLYVGDAGIAYMLIKIHQNLKNLLSIPALEYAKVYVESAKENLSTYPDKSCAFLSGNAGIYAVSAVINNLSDNQSGVQADIKSYLKGLSVCTKPSFGGTDSTGDEFLVGRAGYLAGIYYMNQNINPIQIKNSVIVEICTMIINKGRIYAEEQELDIPIMYQYHGREYLGAAHGLCSILWAFLESPWYAWKSEDGIYPNISITKYNDIKETIDYLLEIQDPEGGFPSKLNSFDKKLIHWCHGAPGNPFEDYKEGDAAYLEKNEDKIIDLIRNYVEIILDKTHPLKNGGSNRRGDLYVGDAGIAYMLIKIHQNLKNLLSIPALEYAKVYVESAKENLSTYPDKSCAFLSGNAGIYAVSAVINNLSDNQSGVQADIKSYLKGLSVCTKPSFGGTDSTGDEFLVGRAGYLAGIYYMNQNINPIQIKNSIIVEICTMMINKGRMYAEEQELDIPIMYQYHDREYLGAAHGLCSILWAFLESPWYAWKSEDGIYPNISITKYNDIKETIDYLLEIQDPEGGFPSKLNSFDKKLIHWCHGAPGVIYLLAKAYLIFNEEKYLDGCKKCAENIWNKGLLFKGPGICHGIAGNGYAFLMMFRLTRNQKYLYRAHKFMEFLTNDHFKKNARIPDRPYSLYEGLAGTVCFLIDLLNPEKAMFPFMDVFETKFEA</sequence>
<gene>
    <name evidence="5" type="primary">CSON014489</name>
</gene>
<dbReference type="PANTHER" id="PTHR12736:SF7">
    <property type="entry name" value="LANC-LIKE PROTEIN 3"/>
    <property type="match status" value="1"/>
</dbReference>
<keyword evidence="3" id="KW-0479">Metal-binding</keyword>
<feature type="binding site" evidence="3">
    <location>
        <position position="634"/>
    </location>
    <ligand>
        <name>Zn(2+)</name>
        <dbReference type="ChEBI" id="CHEBI:29105"/>
    </ligand>
</feature>
<reference evidence="5" key="2">
    <citation type="submission" date="2018-07" db="EMBL/GenBank/DDBJ databases">
        <authorList>
            <person name="Quirk P.G."/>
            <person name="Krulwich T.A."/>
        </authorList>
    </citation>
    <scope>NUCLEOTIDE SEQUENCE</scope>
</reference>
<dbReference type="PRINTS" id="PR01951">
    <property type="entry name" value="LANCEUKARYTE"/>
</dbReference>
<dbReference type="AlphaFoldDB" id="A0A336MBR5"/>
<protein>
    <recommendedName>
        <fullName evidence="2">LanC-like protein 3 homolog</fullName>
    </recommendedName>
</protein>
<dbReference type="GO" id="GO:0005975">
    <property type="term" value="P:carbohydrate metabolic process"/>
    <property type="evidence" value="ECO:0007669"/>
    <property type="project" value="InterPro"/>
</dbReference>
<dbReference type="InterPro" id="IPR020464">
    <property type="entry name" value="LanC-like_prot_euk"/>
</dbReference>
<dbReference type="GO" id="GO:0046872">
    <property type="term" value="F:metal ion binding"/>
    <property type="evidence" value="ECO:0007669"/>
    <property type="project" value="UniProtKB-KW"/>
</dbReference>
<dbReference type="Pfam" id="PF05147">
    <property type="entry name" value="LANC_like"/>
    <property type="match status" value="2"/>
</dbReference>
<evidence type="ECO:0000256" key="3">
    <source>
        <dbReference type="PIRSR" id="PIRSR607822-1"/>
    </source>
</evidence>
<dbReference type="GO" id="GO:0031179">
    <property type="term" value="P:peptide modification"/>
    <property type="evidence" value="ECO:0007669"/>
    <property type="project" value="InterPro"/>
</dbReference>
<dbReference type="EMBL" id="UFQS01000822">
    <property type="protein sequence ID" value="SSX07047.1"/>
    <property type="molecule type" value="Genomic_DNA"/>
</dbReference>
<evidence type="ECO:0000256" key="1">
    <source>
        <dbReference type="ARBA" id="ARBA00007179"/>
    </source>
</evidence>
<dbReference type="GO" id="GO:0005886">
    <property type="term" value="C:plasma membrane"/>
    <property type="evidence" value="ECO:0007669"/>
    <property type="project" value="TreeGrafter"/>
</dbReference>
<dbReference type="PRINTS" id="PR01950">
    <property type="entry name" value="LANCSUPER"/>
</dbReference>
<evidence type="ECO:0000256" key="2">
    <source>
        <dbReference type="ARBA" id="ARBA00069999"/>
    </source>
</evidence>
<feature type="binding site" evidence="3">
    <location>
        <position position="633"/>
    </location>
    <ligand>
        <name>Zn(2+)</name>
        <dbReference type="ChEBI" id="CHEBI:29105"/>
    </ligand>
</feature>
<dbReference type="SUPFAM" id="SSF158745">
    <property type="entry name" value="LanC-like"/>
    <property type="match status" value="2"/>
</dbReference>
<dbReference type="OMA" id="IVEICTM"/>
<dbReference type="SMART" id="SM01260">
    <property type="entry name" value="LANC_like"/>
    <property type="match status" value="2"/>
</dbReference>
<organism evidence="5">
    <name type="scientific">Culicoides sonorensis</name>
    <name type="common">Biting midge</name>
    <dbReference type="NCBI Taxonomy" id="179676"/>
    <lineage>
        <taxon>Eukaryota</taxon>
        <taxon>Metazoa</taxon>
        <taxon>Ecdysozoa</taxon>
        <taxon>Arthropoda</taxon>
        <taxon>Hexapoda</taxon>
        <taxon>Insecta</taxon>
        <taxon>Pterygota</taxon>
        <taxon>Neoptera</taxon>
        <taxon>Endopterygota</taxon>
        <taxon>Diptera</taxon>
        <taxon>Nematocera</taxon>
        <taxon>Chironomoidea</taxon>
        <taxon>Ceratopogonidae</taxon>
        <taxon>Ceratopogoninae</taxon>
        <taxon>Culicoides</taxon>
        <taxon>Monoculicoides</taxon>
    </lineage>
</organism>
<dbReference type="PANTHER" id="PTHR12736">
    <property type="entry name" value="LANC-LIKE PROTEIN"/>
    <property type="match status" value="1"/>
</dbReference>
<dbReference type="InterPro" id="IPR007822">
    <property type="entry name" value="LANC-like"/>
</dbReference>
<reference evidence="4" key="1">
    <citation type="submission" date="2018-04" db="EMBL/GenBank/DDBJ databases">
        <authorList>
            <person name="Go L.Y."/>
            <person name="Mitchell J.A."/>
        </authorList>
    </citation>
    <scope>NUCLEOTIDE SEQUENCE</scope>
    <source>
        <tissue evidence="4">Whole organism</tissue>
    </source>
</reference>
<name>A0A336MBR5_CULSO</name>
<dbReference type="FunFam" id="1.50.10.10:FF:000012">
    <property type="entry name" value="LanC-like protein 3"/>
    <property type="match status" value="1"/>
</dbReference>
<dbReference type="CDD" id="cd04794">
    <property type="entry name" value="euk_LANCL"/>
    <property type="match status" value="2"/>
</dbReference>
<feature type="binding site" evidence="3">
    <location>
        <position position="587"/>
    </location>
    <ligand>
        <name>Zn(2+)</name>
        <dbReference type="ChEBI" id="CHEBI:29105"/>
    </ligand>
</feature>
<dbReference type="EMBL" id="UFQT01000822">
    <property type="protein sequence ID" value="SSX27390.1"/>
    <property type="molecule type" value="Genomic_DNA"/>
</dbReference>
<dbReference type="InterPro" id="IPR012341">
    <property type="entry name" value="6hp_glycosidase-like_sf"/>
</dbReference>
<comment type="similarity">
    <text evidence="1">Belongs to the LanC-like protein family.</text>
</comment>
<keyword evidence="3" id="KW-0862">Zinc</keyword>
<evidence type="ECO:0000313" key="5">
    <source>
        <dbReference type="EMBL" id="SSX27390.1"/>
    </source>
</evidence>
<dbReference type="VEuPathDB" id="VectorBase:CSON014489"/>